<dbReference type="InterPro" id="IPR011250">
    <property type="entry name" value="OMP/PagP_B-barrel"/>
</dbReference>
<gene>
    <name evidence="1" type="ORF">MNBD_IGNAVI01-468</name>
</gene>
<accession>A0A3B1BMR2</accession>
<sequence length="181" mass="19111">MKTFKILLISLVLISGTTFAQKGVMKIEPSLVIAFPLEGTNIGFGINGTFFYGINKNIDLTGTLGYISWGYSGIDASFSSIPFLFGGRYSFEVEGTITPYAAAELGFHFTSASFTIPSYSFGGSTFGGGTSSASSTEFGVGFGGGAYFQVSESIVIDGNLQFNIIGSSNYFAIRAGVVFEI</sequence>
<organism evidence="1">
    <name type="scientific">hydrothermal vent metagenome</name>
    <dbReference type="NCBI Taxonomy" id="652676"/>
    <lineage>
        <taxon>unclassified sequences</taxon>
        <taxon>metagenomes</taxon>
        <taxon>ecological metagenomes</taxon>
    </lineage>
</organism>
<name>A0A3B1BMR2_9ZZZZ</name>
<dbReference type="Gene3D" id="2.40.160.20">
    <property type="match status" value="1"/>
</dbReference>
<evidence type="ECO:0000313" key="1">
    <source>
        <dbReference type="EMBL" id="VAX15831.1"/>
    </source>
</evidence>
<dbReference type="AlphaFoldDB" id="A0A3B1BMR2"/>
<dbReference type="SUPFAM" id="SSF56925">
    <property type="entry name" value="OMPA-like"/>
    <property type="match status" value="1"/>
</dbReference>
<reference evidence="1" key="1">
    <citation type="submission" date="2018-06" db="EMBL/GenBank/DDBJ databases">
        <authorList>
            <person name="Zhirakovskaya E."/>
        </authorList>
    </citation>
    <scope>NUCLEOTIDE SEQUENCE</scope>
</reference>
<dbReference type="EMBL" id="UOGD01000035">
    <property type="protein sequence ID" value="VAX15831.1"/>
    <property type="molecule type" value="Genomic_DNA"/>
</dbReference>
<protein>
    <submittedName>
        <fullName evidence="1">Uncharacterized protein</fullName>
    </submittedName>
</protein>
<proteinExistence type="predicted"/>